<dbReference type="Pfam" id="PF25273">
    <property type="entry name" value="DUF7869"/>
    <property type="match status" value="1"/>
</dbReference>
<proteinExistence type="predicted"/>
<evidence type="ECO:0000313" key="3">
    <source>
        <dbReference type="Proteomes" id="UP000478052"/>
    </source>
</evidence>
<sequence>MKDITLVDFIDTPNCLNDDQDIRVPNVDEDFLVEGGIAGMRKRRMTGNKKHNHNIKLSEIKNQNQMDKHPLILKTCTGKCKRQCHLFSHENQASIWSEFWKLNYTDRRKYMSKCINLVSVKRRKQSTLTHPEFKIEIAICKSTFLQTLDYTNDSIVTELVAVMEKDLCGQFIKENRETYRSTIKIQNISLNKPKADDCEDCEILNQDITNPESNSTLVLHKMKANKANAEYKKDSQEQELGSTRYFSMDLQKFVFWADNCTAQNKNWTLYSALVTAVNQINGPNVIIIKYLTKGHTHMSADGIHGNIESKMRKKGKIYVFDDLTDTVAESRMKQIDDPLFNFKLINVVLVRFVKESNCLEYKNDFDDNLIKLDFLTKSTLRNINCLPNHEDSQRGINSSKKKDIIKTLVPLIPENRRHFWENLPESNVTDLLHDEDYGLSNSLVI</sequence>
<accession>A0A6G0VWQ3</accession>
<protein>
    <recommendedName>
        <fullName evidence="1">DUF7869 domain-containing protein</fullName>
    </recommendedName>
</protein>
<evidence type="ECO:0000313" key="2">
    <source>
        <dbReference type="EMBL" id="KAF0712147.1"/>
    </source>
</evidence>
<dbReference type="OrthoDB" id="6781302at2759"/>
<feature type="domain" description="DUF7869" evidence="1">
    <location>
        <begin position="256"/>
        <end position="335"/>
    </location>
</feature>
<dbReference type="AlphaFoldDB" id="A0A6G0VWQ3"/>
<name>A0A6G0VWQ3_APHCR</name>
<organism evidence="2 3">
    <name type="scientific">Aphis craccivora</name>
    <name type="common">Cowpea aphid</name>
    <dbReference type="NCBI Taxonomy" id="307492"/>
    <lineage>
        <taxon>Eukaryota</taxon>
        <taxon>Metazoa</taxon>
        <taxon>Ecdysozoa</taxon>
        <taxon>Arthropoda</taxon>
        <taxon>Hexapoda</taxon>
        <taxon>Insecta</taxon>
        <taxon>Pterygota</taxon>
        <taxon>Neoptera</taxon>
        <taxon>Paraneoptera</taxon>
        <taxon>Hemiptera</taxon>
        <taxon>Sternorrhyncha</taxon>
        <taxon>Aphidomorpha</taxon>
        <taxon>Aphidoidea</taxon>
        <taxon>Aphididae</taxon>
        <taxon>Aphidini</taxon>
        <taxon>Aphis</taxon>
        <taxon>Aphis</taxon>
    </lineage>
</organism>
<evidence type="ECO:0000259" key="1">
    <source>
        <dbReference type="Pfam" id="PF25273"/>
    </source>
</evidence>
<keyword evidence="3" id="KW-1185">Reference proteome</keyword>
<reference evidence="2 3" key="1">
    <citation type="submission" date="2019-08" db="EMBL/GenBank/DDBJ databases">
        <title>Whole genome of Aphis craccivora.</title>
        <authorList>
            <person name="Voronova N.V."/>
            <person name="Shulinski R.S."/>
            <person name="Bandarenka Y.V."/>
            <person name="Zhorov D.G."/>
            <person name="Warner D."/>
        </authorList>
    </citation>
    <scope>NUCLEOTIDE SEQUENCE [LARGE SCALE GENOMIC DNA]</scope>
    <source>
        <strain evidence="2">180601</strain>
        <tissue evidence="2">Whole Body</tissue>
    </source>
</reference>
<dbReference type="Proteomes" id="UP000478052">
    <property type="component" value="Unassembled WGS sequence"/>
</dbReference>
<gene>
    <name evidence="2" type="ORF">FWK35_00029107</name>
</gene>
<dbReference type="InterPro" id="IPR057191">
    <property type="entry name" value="DUF7869"/>
</dbReference>
<dbReference type="EMBL" id="VUJU01011042">
    <property type="protein sequence ID" value="KAF0712147.1"/>
    <property type="molecule type" value="Genomic_DNA"/>
</dbReference>
<comment type="caution">
    <text evidence="2">The sequence shown here is derived from an EMBL/GenBank/DDBJ whole genome shotgun (WGS) entry which is preliminary data.</text>
</comment>